<dbReference type="GO" id="GO:0042256">
    <property type="term" value="P:cytosolic ribosome assembly"/>
    <property type="evidence" value="ECO:0007669"/>
    <property type="project" value="UniProtKB-UniRule"/>
</dbReference>
<dbReference type="HOGENOM" id="CLU_092688_6_1_4"/>
<evidence type="ECO:0000313" key="4">
    <source>
        <dbReference type="Proteomes" id="UP000008291"/>
    </source>
</evidence>
<proteinExistence type="inferred from homology"/>
<evidence type="ECO:0000256" key="1">
    <source>
        <dbReference type="ARBA" id="ARBA00010574"/>
    </source>
</evidence>
<dbReference type="InterPro" id="IPR004394">
    <property type="entry name" value="Iojap/RsfS/C7orf30"/>
</dbReference>
<dbReference type="SUPFAM" id="SSF81301">
    <property type="entry name" value="Nucleotidyltransferase"/>
    <property type="match status" value="1"/>
</dbReference>
<gene>
    <name evidence="2" type="primary">rsfS</name>
    <name evidence="3" type="ordered locus">Tbd_2440</name>
</gene>
<accession>Q3SG63</accession>
<dbReference type="Gene3D" id="3.30.460.10">
    <property type="entry name" value="Beta Polymerase, domain 2"/>
    <property type="match status" value="1"/>
</dbReference>
<evidence type="ECO:0000313" key="3">
    <source>
        <dbReference type="EMBL" id="AAZ98393.1"/>
    </source>
</evidence>
<dbReference type="GO" id="GO:0017148">
    <property type="term" value="P:negative regulation of translation"/>
    <property type="evidence" value="ECO:0007669"/>
    <property type="project" value="UniProtKB-UniRule"/>
</dbReference>
<dbReference type="PANTHER" id="PTHR21043:SF0">
    <property type="entry name" value="MITOCHONDRIAL ASSEMBLY OF RIBOSOMAL LARGE SUBUNIT PROTEIN 1"/>
    <property type="match status" value="1"/>
</dbReference>
<dbReference type="KEGG" id="tbd:Tbd_2440"/>
<dbReference type="GO" id="GO:0090071">
    <property type="term" value="P:negative regulation of ribosome biogenesis"/>
    <property type="evidence" value="ECO:0007669"/>
    <property type="project" value="UniProtKB-UniRule"/>
</dbReference>
<comment type="similarity">
    <text evidence="1 2">Belongs to the Iojap/RsfS family.</text>
</comment>
<dbReference type="InterPro" id="IPR043519">
    <property type="entry name" value="NT_sf"/>
</dbReference>
<dbReference type="AlphaFoldDB" id="Q3SG63"/>
<dbReference type="NCBIfam" id="TIGR00090">
    <property type="entry name" value="rsfS_iojap_ybeB"/>
    <property type="match status" value="1"/>
</dbReference>
<dbReference type="OrthoDB" id="9793681at2"/>
<evidence type="ECO:0000256" key="2">
    <source>
        <dbReference type="HAMAP-Rule" id="MF_01477"/>
    </source>
</evidence>
<dbReference type="EMBL" id="CP000116">
    <property type="protein sequence ID" value="AAZ98393.1"/>
    <property type="molecule type" value="Genomic_DNA"/>
</dbReference>
<dbReference type="GO" id="GO:0005737">
    <property type="term" value="C:cytoplasm"/>
    <property type="evidence" value="ECO:0007669"/>
    <property type="project" value="UniProtKB-SubCell"/>
</dbReference>
<comment type="function">
    <text evidence="2">Functions as a ribosomal silencing factor. Interacts with ribosomal protein uL14 (rplN), blocking formation of intersubunit bridge B8. Prevents association of the 30S and 50S ribosomal subunits and the formation of functional ribosomes, thus repressing translation.</text>
</comment>
<dbReference type="HAMAP" id="MF_01477">
    <property type="entry name" value="Iojap_RsfS"/>
    <property type="match status" value="1"/>
</dbReference>
<dbReference type="GO" id="GO:0043023">
    <property type="term" value="F:ribosomal large subunit binding"/>
    <property type="evidence" value="ECO:0007669"/>
    <property type="project" value="TreeGrafter"/>
</dbReference>
<keyword evidence="2" id="KW-0963">Cytoplasm</keyword>
<protein>
    <recommendedName>
        <fullName evidence="2">Ribosomal silencing factor RsfS</fullName>
    </recommendedName>
</protein>
<keyword evidence="2" id="KW-0810">Translation regulation</keyword>
<keyword evidence="4" id="KW-1185">Reference proteome</keyword>
<comment type="subcellular location">
    <subcellularLocation>
        <location evidence="2">Cytoplasm</location>
    </subcellularLocation>
</comment>
<sequence>MNIEDKTRLVVAALEDIKARDIAVLDTSKLTSLFERMVIASGDSNRQTRALADNVREKVKEAGEHVGGMEGEESGDWVLLDLGEVIVHVMLPAVRAHYNLEELWGAGEAARVRKATR</sequence>
<keyword evidence="2" id="KW-0678">Repressor</keyword>
<comment type="subunit">
    <text evidence="2">Interacts with ribosomal protein uL14 (rplN).</text>
</comment>
<dbReference type="RefSeq" id="WP_011312952.1">
    <property type="nucleotide sequence ID" value="NC_007404.1"/>
</dbReference>
<dbReference type="Proteomes" id="UP000008291">
    <property type="component" value="Chromosome"/>
</dbReference>
<reference evidence="3 4" key="1">
    <citation type="journal article" date="2006" name="J. Bacteriol.">
        <title>The genome sequence of the obligately chemolithoautotrophic, facultatively anaerobic bacterium Thiobacillus denitrificans.</title>
        <authorList>
            <person name="Beller H.R."/>
            <person name="Chain P.S."/>
            <person name="Letain T.E."/>
            <person name="Chakicherla A."/>
            <person name="Larimer F.W."/>
            <person name="Richardson P.M."/>
            <person name="Coleman M.A."/>
            <person name="Wood A.P."/>
            <person name="Kelly D.P."/>
        </authorList>
    </citation>
    <scope>NUCLEOTIDE SEQUENCE [LARGE SCALE GENOMIC DNA]</scope>
    <source>
        <strain evidence="3 4">ATCC 25259</strain>
    </source>
</reference>
<dbReference type="STRING" id="292415.Tbd_2440"/>
<dbReference type="eggNOG" id="COG0799">
    <property type="taxonomic scope" value="Bacteria"/>
</dbReference>
<organism evidence="3 4">
    <name type="scientific">Thiobacillus denitrificans (strain ATCC 25259 / T1)</name>
    <dbReference type="NCBI Taxonomy" id="292415"/>
    <lineage>
        <taxon>Bacteria</taxon>
        <taxon>Pseudomonadati</taxon>
        <taxon>Pseudomonadota</taxon>
        <taxon>Betaproteobacteria</taxon>
        <taxon>Nitrosomonadales</taxon>
        <taxon>Thiobacillaceae</taxon>
        <taxon>Thiobacillus</taxon>
    </lineage>
</organism>
<name>Q3SG63_THIDA</name>
<dbReference type="PANTHER" id="PTHR21043">
    <property type="entry name" value="IOJAP SUPERFAMILY ORTHOLOG"/>
    <property type="match status" value="1"/>
</dbReference>
<dbReference type="Pfam" id="PF02410">
    <property type="entry name" value="RsfS"/>
    <property type="match status" value="1"/>
</dbReference>